<feature type="transmembrane region" description="Helical" evidence="7">
    <location>
        <begin position="25"/>
        <end position="48"/>
    </location>
</feature>
<dbReference type="Pfam" id="PF21082">
    <property type="entry name" value="MS_channel_3rd"/>
    <property type="match status" value="1"/>
</dbReference>
<keyword evidence="4 7" id="KW-0812">Transmembrane</keyword>
<dbReference type="GO" id="GO:0005886">
    <property type="term" value="C:plasma membrane"/>
    <property type="evidence" value="ECO:0007669"/>
    <property type="project" value="UniProtKB-SubCell"/>
</dbReference>
<organism evidence="10 11">
    <name type="scientific">Halalkalicoccus tibetensis</name>
    <dbReference type="NCBI Taxonomy" id="175632"/>
    <lineage>
        <taxon>Archaea</taxon>
        <taxon>Methanobacteriati</taxon>
        <taxon>Methanobacteriota</taxon>
        <taxon>Stenosarchaea group</taxon>
        <taxon>Halobacteria</taxon>
        <taxon>Halobacteriales</taxon>
        <taxon>Halococcaceae</taxon>
        <taxon>Halalkalicoccus</taxon>
    </lineage>
</organism>
<dbReference type="Pfam" id="PF00924">
    <property type="entry name" value="MS_channel_2nd"/>
    <property type="match status" value="1"/>
</dbReference>
<evidence type="ECO:0000313" key="11">
    <source>
        <dbReference type="Proteomes" id="UP001596312"/>
    </source>
</evidence>
<feature type="domain" description="Mechanosensitive ion channel MscS" evidence="8">
    <location>
        <begin position="108"/>
        <end position="171"/>
    </location>
</feature>
<dbReference type="Gene3D" id="3.30.70.100">
    <property type="match status" value="1"/>
</dbReference>
<gene>
    <name evidence="10" type="ORF">ACFQGH_17725</name>
</gene>
<evidence type="ECO:0000313" key="10">
    <source>
        <dbReference type="EMBL" id="MFC6907032.1"/>
    </source>
</evidence>
<dbReference type="RefSeq" id="WP_340605609.1">
    <property type="nucleotide sequence ID" value="NZ_JBBMXV010000006.1"/>
</dbReference>
<dbReference type="Gene3D" id="1.10.287.1260">
    <property type="match status" value="1"/>
</dbReference>
<evidence type="ECO:0000259" key="9">
    <source>
        <dbReference type="Pfam" id="PF21082"/>
    </source>
</evidence>
<keyword evidence="6 7" id="KW-0472">Membrane</keyword>
<dbReference type="InterPro" id="IPR006685">
    <property type="entry name" value="MscS_channel_2nd"/>
</dbReference>
<evidence type="ECO:0000256" key="7">
    <source>
        <dbReference type="SAM" id="Phobius"/>
    </source>
</evidence>
<reference evidence="10 11" key="1">
    <citation type="journal article" date="2019" name="Int. J. Syst. Evol. Microbiol.">
        <title>The Global Catalogue of Microorganisms (GCM) 10K type strain sequencing project: providing services to taxonomists for standard genome sequencing and annotation.</title>
        <authorList>
            <consortium name="The Broad Institute Genomics Platform"/>
            <consortium name="The Broad Institute Genome Sequencing Center for Infectious Disease"/>
            <person name="Wu L."/>
            <person name="Ma J."/>
        </authorList>
    </citation>
    <scope>NUCLEOTIDE SEQUENCE [LARGE SCALE GENOMIC DNA]</scope>
    <source>
        <strain evidence="10 11">CGMCC 1.3240</strain>
    </source>
</reference>
<keyword evidence="5 7" id="KW-1133">Transmembrane helix</keyword>
<comment type="similarity">
    <text evidence="2">Belongs to the MscS (TC 1.A.23) family.</text>
</comment>
<proteinExistence type="inferred from homology"/>
<dbReference type="InterPro" id="IPR049278">
    <property type="entry name" value="MS_channel_C"/>
</dbReference>
<evidence type="ECO:0000256" key="4">
    <source>
        <dbReference type="ARBA" id="ARBA00022692"/>
    </source>
</evidence>
<dbReference type="PANTHER" id="PTHR30221">
    <property type="entry name" value="SMALL-CONDUCTANCE MECHANOSENSITIVE CHANNEL"/>
    <property type="match status" value="1"/>
</dbReference>
<sequence>MNLLQVFPWSESNRLVALAQQIVEFVVVATVLYLVGRVVVVPGIDWLLKARDVEPTLASATRKVIRTGVLVVAVVLAAGFAGFTGLLGGSTMLAAAATVALGFAAQQIIANFVAGVFIVRDHHFSIGDWIEWCDNVGVIDDISFRVTRIRTFDNEVMTVPNSDLATNAVTNRMGNDTLRITCEFGVEYGADLAEVRDIVLSIADAHSHILMEPRPSVQIGELAGDSVDLQVRFWIDNPNRREYLTVRSEFLQQAVEQLADANIEVGTITDLAGDFEVRATAE</sequence>
<protein>
    <submittedName>
        <fullName evidence="10">Mechanosensitive ion channel family protein</fullName>
    </submittedName>
</protein>
<evidence type="ECO:0000256" key="6">
    <source>
        <dbReference type="ARBA" id="ARBA00023136"/>
    </source>
</evidence>
<dbReference type="InterPro" id="IPR045275">
    <property type="entry name" value="MscS_archaea/bacteria_type"/>
</dbReference>
<evidence type="ECO:0000256" key="1">
    <source>
        <dbReference type="ARBA" id="ARBA00004651"/>
    </source>
</evidence>
<dbReference type="InterPro" id="IPR010920">
    <property type="entry name" value="LSM_dom_sf"/>
</dbReference>
<dbReference type="Proteomes" id="UP001596312">
    <property type="component" value="Unassembled WGS sequence"/>
</dbReference>
<comment type="subcellular location">
    <subcellularLocation>
        <location evidence="1">Cell membrane</location>
        <topology evidence="1">Multi-pass membrane protein</topology>
    </subcellularLocation>
</comment>
<dbReference type="InterPro" id="IPR011066">
    <property type="entry name" value="MscS_channel_C_sf"/>
</dbReference>
<keyword evidence="3" id="KW-1003">Cell membrane</keyword>
<dbReference type="PANTHER" id="PTHR30221:SF1">
    <property type="entry name" value="SMALL-CONDUCTANCE MECHANOSENSITIVE CHANNEL"/>
    <property type="match status" value="1"/>
</dbReference>
<evidence type="ECO:0000256" key="5">
    <source>
        <dbReference type="ARBA" id="ARBA00022989"/>
    </source>
</evidence>
<dbReference type="SUPFAM" id="SSF50182">
    <property type="entry name" value="Sm-like ribonucleoproteins"/>
    <property type="match status" value="1"/>
</dbReference>
<evidence type="ECO:0000256" key="2">
    <source>
        <dbReference type="ARBA" id="ARBA00008017"/>
    </source>
</evidence>
<dbReference type="Gene3D" id="2.30.30.60">
    <property type="match status" value="1"/>
</dbReference>
<feature type="transmembrane region" description="Helical" evidence="7">
    <location>
        <begin position="93"/>
        <end position="119"/>
    </location>
</feature>
<dbReference type="InterPro" id="IPR023408">
    <property type="entry name" value="MscS_beta-dom_sf"/>
</dbReference>
<accession>A0ABD5V603</accession>
<dbReference type="EMBL" id="JBHSXQ010000006">
    <property type="protein sequence ID" value="MFC6907032.1"/>
    <property type="molecule type" value="Genomic_DNA"/>
</dbReference>
<feature type="domain" description="Mechanosensitive ion channel MscS C-terminal" evidence="9">
    <location>
        <begin position="180"/>
        <end position="264"/>
    </location>
</feature>
<evidence type="ECO:0000259" key="8">
    <source>
        <dbReference type="Pfam" id="PF00924"/>
    </source>
</evidence>
<evidence type="ECO:0000256" key="3">
    <source>
        <dbReference type="ARBA" id="ARBA00022475"/>
    </source>
</evidence>
<feature type="transmembrane region" description="Helical" evidence="7">
    <location>
        <begin position="69"/>
        <end position="87"/>
    </location>
</feature>
<comment type="caution">
    <text evidence="10">The sequence shown here is derived from an EMBL/GenBank/DDBJ whole genome shotgun (WGS) entry which is preliminary data.</text>
</comment>
<keyword evidence="11" id="KW-1185">Reference proteome</keyword>
<dbReference type="AlphaFoldDB" id="A0ABD5V603"/>
<dbReference type="SUPFAM" id="SSF82689">
    <property type="entry name" value="Mechanosensitive channel protein MscS (YggB), C-terminal domain"/>
    <property type="match status" value="1"/>
</dbReference>
<name>A0ABD5V603_9EURY</name>